<protein>
    <recommendedName>
        <fullName evidence="9">Lipoprotein signal peptidase</fullName>
        <ecNumber evidence="9">3.4.23.36</ecNumber>
    </recommendedName>
    <alternativeName>
        <fullName evidence="9">Prolipoprotein signal peptidase</fullName>
    </alternativeName>
    <alternativeName>
        <fullName evidence="9">Signal peptidase II</fullName>
        <shortName evidence="9">SPase II</shortName>
    </alternativeName>
</protein>
<feature type="transmembrane region" description="Helical" evidence="9">
    <location>
        <begin position="97"/>
        <end position="114"/>
    </location>
</feature>
<dbReference type="Pfam" id="PF01252">
    <property type="entry name" value="Peptidase_A8"/>
    <property type="match status" value="1"/>
</dbReference>
<dbReference type="RefSeq" id="WP_237742959.1">
    <property type="nucleotide sequence ID" value="NZ_CP006018.1"/>
</dbReference>
<name>A0A087VTK5_9BIFI</name>
<comment type="caution">
    <text evidence="9">Lacks conserved residue(s) required for the propagation of feature annotation.</text>
</comment>
<organism evidence="11 12">
    <name type="scientific">Bifidobacterium [indicum] DSM 20214 = LMG 11587</name>
    <dbReference type="NCBI Taxonomy" id="1341694"/>
    <lineage>
        <taxon>Bacteria</taxon>
        <taxon>Bacillati</taxon>
        <taxon>Actinomycetota</taxon>
        <taxon>Actinomycetes</taxon>
        <taxon>Bifidobacteriales</taxon>
        <taxon>Bifidobacteriaceae</taxon>
        <taxon>Bifidobacterium</taxon>
    </lineage>
</organism>
<keyword evidence="11" id="KW-0449">Lipoprotein</keyword>
<dbReference type="GO" id="GO:0006508">
    <property type="term" value="P:proteolysis"/>
    <property type="evidence" value="ECO:0007669"/>
    <property type="project" value="UniProtKB-KW"/>
</dbReference>
<dbReference type="UniPathway" id="UPA00665"/>
<dbReference type="PANTHER" id="PTHR33695">
    <property type="entry name" value="LIPOPROTEIN SIGNAL PEPTIDASE"/>
    <property type="match status" value="1"/>
</dbReference>
<keyword evidence="8 9" id="KW-0472">Membrane</keyword>
<dbReference type="EMBL" id="CP006018">
    <property type="protein sequence ID" value="AIC91653.1"/>
    <property type="molecule type" value="Genomic_DNA"/>
</dbReference>
<dbReference type="PRINTS" id="PR00781">
    <property type="entry name" value="LIPOSIGPTASE"/>
</dbReference>
<dbReference type="GO" id="GO:0005886">
    <property type="term" value="C:plasma membrane"/>
    <property type="evidence" value="ECO:0007669"/>
    <property type="project" value="UniProtKB-SubCell"/>
</dbReference>
<evidence type="ECO:0000256" key="4">
    <source>
        <dbReference type="ARBA" id="ARBA00022692"/>
    </source>
</evidence>
<dbReference type="GO" id="GO:0004190">
    <property type="term" value="F:aspartic-type endopeptidase activity"/>
    <property type="evidence" value="ECO:0007669"/>
    <property type="project" value="UniProtKB-UniRule"/>
</dbReference>
<proteinExistence type="inferred from homology"/>
<feature type="active site" evidence="9">
    <location>
        <position position="130"/>
    </location>
</feature>
<evidence type="ECO:0000313" key="11">
    <source>
        <dbReference type="EMBL" id="AIC91653.1"/>
    </source>
</evidence>
<dbReference type="Proteomes" id="UP000028569">
    <property type="component" value="Chromosome"/>
</dbReference>
<dbReference type="HAMAP" id="MF_00161">
    <property type="entry name" value="LspA"/>
    <property type="match status" value="1"/>
</dbReference>
<dbReference type="HOGENOM" id="CLU_083252_2_3_11"/>
<comment type="catalytic activity">
    <reaction evidence="9">
        <text>Release of signal peptides from bacterial membrane prolipoproteins. Hydrolyzes -Xaa-Yaa-Zaa-|-(S,diacylglyceryl)Cys-, in which Xaa is hydrophobic (preferably Leu), and Yaa (Ala or Ser) and Zaa (Gly or Ala) have small, neutral side chains.</text>
        <dbReference type="EC" id="3.4.23.36"/>
    </reaction>
</comment>
<keyword evidence="2 9" id="KW-1003">Cell membrane</keyword>
<evidence type="ECO:0000256" key="10">
    <source>
        <dbReference type="RuleBase" id="RU004181"/>
    </source>
</evidence>
<evidence type="ECO:0000256" key="5">
    <source>
        <dbReference type="ARBA" id="ARBA00022750"/>
    </source>
</evidence>
<feature type="transmembrane region" description="Helical" evidence="9">
    <location>
        <begin position="70"/>
        <end position="90"/>
    </location>
</feature>
<evidence type="ECO:0000256" key="2">
    <source>
        <dbReference type="ARBA" id="ARBA00022475"/>
    </source>
</evidence>
<reference evidence="11 12" key="1">
    <citation type="journal article" date="2014" name="Appl. Environ. Microbiol.">
        <title>Genomic encyclopedia of type strains of the genus Bifidobacterium.</title>
        <authorList>
            <person name="Milani C."/>
            <person name="Lugli G.A."/>
            <person name="Duranti S."/>
            <person name="Turroni F."/>
            <person name="Bottacini F."/>
            <person name="Mangifesta M."/>
            <person name="Sanchez B."/>
            <person name="Viappiani A."/>
            <person name="Mancabelli L."/>
            <person name="Taminiau B."/>
            <person name="Delcenserie V."/>
            <person name="Barrangou R."/>
            <person name="Margolles A."/>
            <person name="van Sinderen D."/>
            <person name="Ventura M."/>
        </authorList>
    </citation>
    <scope>NUCLEOTIDE SEQUENCE [LARGE SCALE GENOMIC DNA]</scope>
    <source>
        <strain evidence="11 12">LMG 11587</strain>
    </source>
</reference>
<keyword evidence="7 9" id="KW-1133">Transmembrane helix</keyword>
<comment type="function">
    <text evidence="9">This protein specifically catalyzes the removal of signal peptides from prolipoproteins.</text>
</comment>
<sequence length="187" mass="19642">MNSSQQEPRRLRQRVAVFVCLAAVAIGLDQVSKALAQIVLGDGAVHPFLGSLVSLRLLRNPGASLGLGSGATWVISLIAVGACLIIVALALKTTSMAWTMVLSLAFSGAAGNLIDRVAYADGFLNGKVVDFLDYGWSVGNVADIYLTVAGVVVVLLILADVRFVSTGKTEKTPDFQEIEEGHGGEEQ</sequence>
<gene>
    <name evidence="9" type="primary">lspA</name>
    <name evidence="11" type="ORF">BINDI_0371</name>
</gene>
<evidence type="ECO:0000256" key="6">
    <source>
        <dbReference type="ARBA" id="ARBA00022801"/>
    </source>
</evidence>
<keyword evidence="4 9" id="KW-0812">Transmembrane</keyword>
<evidence type="ECO:0000256" key="9">
    <source>
        <dbReference type="HAMAP-Rule" id="MF_00161"/>
    </source>
</evidence>
<evidence type="ECO:0000256" key="7">
    <source>
        <dbReference type="ARBA" id="ARBA00022989"/>
    </source>
</evidence>
<evidence type="ECO:0000256" key="3">
    <source>
        <dbReference type="ARBA" id="ARBA00022670"/>
    </source>
</evidence>
<evidence type="ECO:0000256" key="1">
    <source>
        <dbReference type="ARBA" id="ARBA00006139"/>
    </source>
</evidence>
<comment type="pathway">
    <text evidence="9">Protein modification; lipoprotein biosynthesis (signal peptide cleavage).</text>
</comment>
<dbReference type="AlphaFoldDB" id="A0A087VTK5"/>
<evidence type="ECO:0000256" key="8">
    <source>
        <dbReference type="ARBA" id="ARBA00023136"/>
    </source>
</evidence>
<comment type="subcellular location">
    <subcellularLocation>
        <location evidence="9">Cell membrane</location>
        <topology evidence="9">Multi-pass membrane protein</topology>
    </subcellularLocation>
</comment>
<comment type="similarity">
    <text evidence="1 9 10">Belongs to the peptidase A8 family.</text>
</comment>
<dbReference type="EC" id="3.4.23.36" evidence="9"/>
<dbReference type="KEGG" id="bii:BINDI_0371"/>
<keyword evidence="5 9" id="KW-0064">Aspartyl protease</keyword>
<keyword evidence="3 9" id="KW-0645">Protease</keyword>
<feature type="transmembrane region" description="Helical" evidence="9">
    <location>
        <begin position="134"/>
        <end position="158"/>
    </location>
</feature>
<evidence type="ECO:0000313" key="12">
    <source>
        <dbReference type="Proteomes" id="UP000028569"/>
    </source>
</evidence>
<keyword evidence="12" id="KW-1185">Reference proteome</keyword>
<keyword evidence="6 9" id="KW-0378">Hydrolase</keyword>
<accession>A0A087VTK5</accession>
<dbReference type="PANTHER" id="PTHR33695:SF1">
    <property type="entry name" value="LIPOPROTEIN SIGNAL PEPTIDASE"/>
    <property type="match status" value="1"/>
</dbReference>
<feature type="active site" evidence="9">
    <location>
        <position position="143"/>
    </location>
</feature>
<dbReference type="InterPro" id="IPR001872">
    <property type="entry name" value="Peptidase_A8"/>
</dbReference>